<dbReference type="InterPro" id="IPR050706">
    <property type="entry name" value="Cyclic-di-GMP_PDE-like"/>
</dbReference>
<evidence type="ECO:0000313" key="4">
    <source>
        <dbReference type="Proteomes" id="UP000682843"/>
    </source>
</evidence>
<dbReference type="Proteomes" id="UP000682843">
    <property type="component" value="Chromosome"/>
</dbReference>
<gene>
    <name evidence="3" type="ORF">RPMA_03985</name>
</gene>
<dbReference type="CDD" id="cd01948">
    <property type="entry name" value="EAL"/>
    <property type="match status" value="1"/>
</dbReference>
<dbReference type="SMART" id="SM00052">
    <property type="entry name" value="EAL"/>
    <property type="match status" value="1"/>
</dbReference>
<organism evidence="3 4">
    <name type="scientific">Tardiphaga alba</name>
    <dbReference type="NCBI Taxonomy" id="340268"/>
    <lineage>
        <taxon>Bacteria</taxon>
        <taxon>Pseudomonadati</taxon>
        <taxon>Pseudomonadota</taxon>
        <taxon>Alphaproteobacteria</taxon>
        <taxon>Hyphomicrobiales</taxon>
        <taxon>Nitrobacteraceae</taxon>
        <taxon>Tardiphaga</taxon>
    </lineage>
</organism>
<protein>
    <submittedName>
        <fullName evidence="3">EAL domain-containing protein</fullName>
    </submittedName>
</protein>
<sequence>MAQACRCGHVSGETRGPIDISFFQCRYESHYRRAPRIQYRVAQRDHAGGLRLHYQPQLRIDGSVYGAEALARWQDAVLGDVPPSKFIPLAEEYGLIEMIGTWSLREACQQISAWRRAGLHVPCVSVNMSPINFQNPDLAELVRNILSENDLAPDALMLEVTEGVVMCEHSTAIETMEKIRQSGVRLSMDDFGTGYSSLSRLADLPVRELKIDRSFMRDIESQASALAITRAIVRVGQSLGMTVVAEGVETDGQRRLLAELGCDVTQGFVHAPALSVPDFEHWLARHMATYGEAASADARQMSAADDKPTLKLVSANPRPH</sequence>
<dbReference type="PANTHER" id="PTHR33121">
    <property type="entry name" value="CYCLIC DI-GMP PHOSPHODIESTERASE PDEF"/>
    <property type="match status" value="1"/>
</dbReference>
<dbReference type="InterPro" id="IPR035919">
    <property type="entry name" value="EAL_sf"/>
</dbReference>
<dbReference type="EMBL" id="CP036498">
    <property type="protein sequence ID" value="QUS38108.1"/>
    <property type="molecule type" value="Genomic_DNA"/>
</dbReference>
<evidence type="ECO:0000259" key="2">
    <source>
        <dbReference type="SMART" id="SM00052"/>
    </source>
</evidence>
<name>A0ABX8A3C4_9BRAD</name>
<feature type="region of interest" description="Disordered" evidence="1">
    <location>
        <begin position="299"/>
        <end position="320"/>
    </location>
</feature>
<accession>A0ABX8A3C4</accession>
<evidence type="ECO:0000313" key="3">
    <source>
        <dbReference type="EMBL" id="QUS38108.1"/>
    </source>
</evidence>
<dbReference type="Gene3D" id="3.20.20.450">
    <property type="entry name" value="EAL domain"/>
    <property type="match status" value="1"/>
</dbReference>
<feature type="domain" description="EAL" evidence="2">
    <location>
        <begin position="29"/>
        <end position="278"/>
    </location>
</feature>
<dbReference type="Pfam" id="PF00563">
    <property type="entry name" value="EAL"/>
    <property type="match status" value="1"/>
</dbReference>
<proteinExistence type="predicted"/>
<dbReference type="InterPro" id="IPR001633">
    <property type="entry name" value="EAL_dom"/>
</dbReference>
<dbReference type="PANTHER" id="PTHR33121:SF71">
    <property type="entry name" value="OXYGEN SENSOR PROTEIN DOSP"/>
    <property type="match status" value="1"/>
</dbReference>
<reference evidence="3 4" key="1">
    <citation type="submission" date="2019-02" db="EMBL/GenBank/DDBJ databases">
        <title>Emended description of the genus Rhodopseudomonas and description of Rhodopseudomonas albus sp. nov., a non-phototrophic, heavy-metal-tolerant bacterium isolated from garden soil.</title>
        <authorList>
            <person name="Bao Z."/>
            <person name="Cao W.W."/>
            <person name="Sato Y."/>
            <person name="Nishizawa T."/>
            <person name="Zhao J."/>
            <person name="Guo Y."/>
            <person name="Ohta H."/>
        </authorList>
    </citation>
    <scope>NUCLEOTIDE SEQUENCE [LARGE SCALE GENOMIC DNA]</scope>
    <source>
        <strain evidence="3 4">SK50-23</strain>
    </source>
</reference>
<dbReference type="SUPFAM" id="SSF141868">
    <property type="entry name" value="EAL domain-like"/>
    <property type="match status" value="1"/>
</dbReference>
<keyword evidence="4" id="KW-1185">Reference proteome</keyword>
<evidence type="ECO:0000256" key="1">
    <source>
        <dbReference type="SAM" id="MobiDB-lite"/>
    </source>
</evidence>